<feature type="region of interest" description="Disordered" evidence="2">
    <location>
        <begin position="228"/>
        <end position="263"/>
    </location>
</feature>
<evidence type="ECO:0000256" key="1">
    <source>
        <dbReference type="ARBA" id="ARBA00022737"/>
    </source>
</evidence>
<protein>
    <recommendedName>
        <fullName evidence="5">WD repeat-containing protein 93</fullName>
    </recommendedName>
</protein>
<accession>A0AAV7TTR6</accession>
<sequence length="691" mass="76609">MPVYIRKGPLEIPDPSETNWSRDDEDDYYLMDPEQAHDRLPQPFRMIGRLVEEVLEEAWEIIKGNEVTREAEKIGSKQAMYQPSTEIQLSGKVICIAAGGTGKCIFVGLSVGVAVFSVPDYIWICGWETSSIEICTIRAAYLGNQTHVLATVDDMGIVRLLYFHKDALHLIKALNETDDISKRTICTNVQLSQGGDYAGVHLEGSGESWLEIHRLPKDSWLRELEHSKATTAPGSTAAATVPPRPGASTETLPGAQGTEAPEMVASAPNVDDIKLSSPLLIMKIKPPRPVSGSSFKSPQDAMQKSDDYSVIGSGHNHVISAHQWEQQEAIFCHEFRKYLEVENLDMQQGHKSSRGLFHFLLPCKVLQREGESKVPADVPNSVCVHWSGDQNLALYLLLRSPKEKTDAEPKPDLVWPCASPISCSAVSACSGYLALGFEDGAITVWEIKYSGSPVAILALPEESSIQNISFLENPEPVEQLPVDCFPSSLRVQILAWCTNGSLYFITAAAGKETNVISLKESSENGDERISAVVPVSILPSAAVLFFRSGAVELMNCAEREVVCRFVASSAYTLASPWQPVFTLDQENACLMFTGDERISKDETASCALFVFRFDSYPFMDSYQKKQELTPIAPPILPWGKRCQMFLQSRLQTLAERSTQQQDCWQKLQEHALEVQKISKERQKARFCTLVI</sequence>
<dbReference type="Gene3D" id="2.130.10.10">
    <property type="entry name" value="YVTN repeat-like/Quinoprotein amine dehydrogenase"/>
    <property type="match status" value="1"/>
</dbReference>
<evidence type="ECO:0008006" key="5">
    <source>
        <dbReference type="Google" id="ProtNLM"/>
    </source>
</evidence>
<comment type="caution">
    <text evidence="3">The sequence shown here is derived from an EMBL/GenBank/DDBJ whole genome shotgun (WGS) entry which is preliminary data.</text>
</comment>
<organism evidence="3 4">
    <name type="scientific">Pleurodeles waltl</name>
    <name type="common">Iberian ribbed newt</name>
    <dbReference type="NCBI Taxonomy" id="8319"/>
    <lineage>
        <taxon>Eukaryota</taxon>
        <taxon>Metazoa</taxon>
        <taxon>Chordata</taxon>
        <taxon>Craniata</taxon>
        <taxon>Vertebrata</taxon>
        <taxon>Euteleostomi</taxon>
        <taxon>Amphibia</taxon>
        <taxon>Batrachia</taxon>
        <taxon>Caudata</taxon>
        <taxon>Salamandroidea</taxon>
        <taxon>Salamandridae</taxon>
        <taxon>Pleurodelinae</taxon>
        <taxon>Pleurodeles</taxon>
    </lineage>
</organism>
<evidence type="ECO:0000313" key="3">
    <source>
        <dbReference type="EMBL" id="KAJ1180003.1"/>
    </source>
</evidence>
<keyword evidence="4" id="KW-1185">Reference proteome</keyword>
<dbReference type="PANTHER" id="PTHR12219">
    <property type="entry name" value="NADH-UBIQUINONE OXIDOREDUCTASE"/>
    <property type="match status" value="1"/>
</dbReference>
<dbReference type="SUPFAM" id="SSF50978">
    <property type="entry name" value="WD40 repeat-like"/>
    <property type="match status" value="1"/>
</dbReference>
<feature type="compositionally biased region" description="Low complexity" evidence="2">
    <location>
        <begin position="229"/>
        <end position="241"/>
    </location>
</feature>
<dbReference type="InterPro" id="IPR049547">
    <property type="entry name" value="WDR93_beta-prop"/>
</dbReference>
<reference evidence="3" key="1">
    <citation type="journal article" date="2022" name="bioRxiv">
        <title>Sequencing and chromosome-scale assembly of the giantPleurodeles waltlgenome.</title>
        <authorList>
            <person name="Brown T."/>
            <person name="Elewa A."/>
            <person name="Iarovenko S."/>
            <person name="Subramanian E."/>
            <person name="Araus A.J."/>
            <person name="Petzold A."/>
            <person name="Susuki M."/>
            <person name="Suzuki K.-i.T."/>
            <person name="Hayashi T."/>
            <person name="Toyoda A."/>
            <person name="Oliveira C."/>
            <person name="Osipova E."/>
            <person name="Leigh N.D."/>
            <person name="Simon A."/>
            <person name="Yun M.H."/>
        </authorList>
    </citation>
    <scope>NUCLEOTIDE SEQUENCE</scope>
    <source>
        <strain evidence="3">20211129_DDA</strain>
        <tissue evidence="3">Liver</tissue>
    </source>
</reference>
<gene>
    <name evidence="3" type="ORF">NDU88_005231</name>
</gene>
<dbReference type="InterPro" id="IPR036322">
    <property type="entry name" value="WD40_repeat_dom_sf"/>
</dbReference>
<evidence type="ECO:0000313" key="4">
    <source>
        <dbReference type="Proteomes" id="UP001066276"/>
    </source>
</evidence>
<dbReference type="EMBL" id="JANPWB010000006">
    <property type="protein sequence ID" value="KAJ1180003.1"/>
    <property type="molecule type" value="Genomic_DNA"/>
</dbReference>
<dbReference type="Proteomes" id="UP001066276">
    <property type="component" value="Chromosome 3_2"/>
</dbReference>
<proteinExistence type="predicted"/>
<dbReference type="AlphaFoldDB" id="A0AAV7TTR6"/>
<dbReference type="GO" id="GO:0022900">
    <property type="term" value="P:electron transport chain"/>
    <property type="evidence" value="ECO:0007669"/>
    <property type="project" value="InterPro"/>
</dbReference>
<dbReference type="PANTHER" id="PTHR12219:SF17">
    <property type="entry name" value="WD REPEAT-CONTAINING PROTEIN 93"/>
    <property type="match status" value="1"/>
</dbReference>
<keyword evidence="1" id="KW-0677">Repeat</keyword>
<dbReference type="InterPro" id="IPR015943">
    <property type="entry name" value="WD40/YVTN_repeat-like_dom_sf"/>
</dbReference>
<dbReference type="InterPro" id="IPR006885">
    <property type="entry name" value="NADH_UbQ_FeS_4_mit-like"/>
</dbReference>
<dbReference type="Pfam" id="PF21030">
    <property type="entry name" value="WDR93"/>
    <property type="match status" value="1"/>
</dbReference>
<name>A0AAV7TTR6_PLEWA</name>
<evidence type="ECO:0000256" key="2">
    <source>
        <dbReference type="SAM" id="MobiDB-lite"/>
    </source>
</evidence>